<reference evidence="14" key="1">
    <citation type="submission" date="2023-08" db="EMBL/GenBank/DDBJ databases">
        <authorList>
            <person name="Alioto T."/>
            <person name="Alioto T."/>
            <person name="Gomez Garrido J."/>
        </authorList>
    </citation>
    <scope>NUCLEOTIDE SEQUENCE</scope>
</reference>
<feature type="chain" id="PRO_5041429579" evidence="11">
    <location>
        <begin position="28"/>
        <end position="370"/>
    </location>
</feature>
<dbReference type="PANTHER" id="PTHR11309:SF148">
    <property type="entry name" value="SECRETED FRIZZLED-RELATED PROTEIN 1"/>
    <property type="match status" value="1"/>
</dbReference>
<keyword evidence="15" id="KW-1185">Reference proteome</keyword>
<evidence type="ECO:0000259" key="12">
    <source>
        <dbReference type="PROSITE" id="PS50038"/>
    </source>
</evidence>
<evidence type="ECO:0000313" key="14">
    <source>
        <dbReference type="EMBL" id="CAI9740018.1"/>
    </source>
</evidence>
<dbReference type="PANTHER" id="PTHR11309">
    <property type="entry name" value="FRIZZLED"/>
    <property type="match status" value="1"/>
</dbReference>
<gene>
    <name evidence="14" type="ORF">OCTVUL_1B009976</name>
</gene>
<dbReference type="PROSITE" id="PS50189">
    <property type="entry name" value="NTR"/>
    <property type="match status" value="1"/>
</dbReference>
<evidence type="ECO:0000256" key="10">
    <source>
        <dbReference type="SAM" id="MobiDB-lite"/>
    </source>
</evidence>
<keyword evidence="5" id="KW-0879">Wnt signaling pathway</keyword>
<keyword evidence="8 9" id="KW-1015">Disulfide bond</keyword>
<evidence type="ECO:0000256" key="9">
    <source>
        <dbReference type="PROSITE-ProRule" id="PRU00090"/>
    </source>
</evidence>
<feature type="disulfide bond" evidence="9">
    <location>
        <begin position="130"/>
        <end position="154"/>
    </location>
</feature>
<dbReference type="GO" id="GO:0035567">
    <property type="term" value="P:non-canonical Wnt signaling pathway"/>
    <property type="evidence" value="ECO:0007669"/>
    <property type="project" value="TreeGrafter"/>
</dbReference>
<organism evidence="14 15">
    <name type="scientific">Octopus vulgaris</name>
    <name type="common">Common octopus</name>
    <dbReference type="NCBI Taxonomy" id="6645"/>
    <lineage>
        <taxon>Eukaryota</taxon>
        <taxon>Metazoa</taxon>
        <taxon>Spiralia</taxon>
        <taxon>Lophotrochozoa</taxon>
        <taxon>Mollusca</taxon>
        <taxon>Cephalopoda</taxon>
        <taxon>Coleoidea</taxon>
        <taxon>Octopodiformes</taxon>
        <taxon>Octopoda</taxon>
        <taxon>Incirrata</taxon>
        <taxon>Octopodidae</taxon>
        <taxon>Octopus</taxon>
    </lineage>
</organism>
<evidence type="ECO:0000259" key="13">
    <source>
        <dbReference type="PROSITE" id="PS50189"/>
    </source>
</evidence>
<dbReference type="GO" id="GO:0017147">
    <property type="term" value="F:Wnt-protein binding"/>
    <property type="evidence" value="ECO:0007669"/>
    <property type="project" value="TreeGrafter"/>
</dbReference>
<dbReference type="InterPro" id="IPR001134">
    <property type="entry name" value="Netrin_domain"/>
</dbReference>
<feature type="signal peptide" evidence="11">
    <location>
        <begin position="1"/>
        <end position="27"/>
    </location>
</feature>
<proteinExistence type="inferred from homology"/>
<dbReference type="InterPro" id="IPR020067">
    <property type="entry name" value="Frizzled_dom"/>
</dbReference>
<keyword evidence="3" id="KW-0217">Developmental protein</keyword>
<dbReference type="InterPro" id="IPR015526">
    <property type="entry name" value="Frizzled/SFRP"/>
</dbReference>
<dbReference type="GO" id="GO:0005615">
    <property type="term" value="C:extracellular space"/>
    <property type="evidence" value="ECO:0007669"/>
    <property type="project" value="TreeGrafter"/>
</dbReference>
<comment type="similarity">
    <text evidence="2">Belongs to the secreted frizzled-related protein (sFRP) family.</text>
</comment>
<dbReference type="Gene3D" id="2.40.50.120">
    <property type="match status" value="1"/>
</dbReference>
<feature type="compositionally biased region" description="Basic residues" evidence="10">
    <location>
        <begin position="325"/>
        <end position="360"/>
    </location>
</feature>
<dbReference type="SUPFAM" id="SSF50242">
    <property type="entry name" value="TIMP-like"/>
    <property type="match status" value="1"/>
</dbReference>
<name>A0AA36FN97_OCTVU</name>
<accession>A0AA36FN97</accession>
<evidence type="ECO:0000256" key="4">
    <source>
        <dbReference type="ARBA" id="ARBA00022525"/>
    </source>
</evidence>
<dbReference type="AlphaFoldDB" id="A0AA36FN97"/>
<dbReference type="InterPro" id="IPR036790">
    <property type="entry name" value="Frizzled_dom_sf"/>
</dbReference>
<keyword evidence="7" id="KW-0221">Differentiation</keyword>
<evidence type="ECO:0000256" key="2">
    <source>
        <dbReference type="ARBA" id="ARBA00010054"/>
    </source>
</evidence>
<keyword evidence="6 11" id="KW-0732">Signal</keyword>
<evidence type="ECO:0000256" key="11">
    <source>
        <dbReference type="SAM" id="SignalP"/>
    </source>
</evidence>
<dbReference type="SMART" id="SM00063">
    <property type="entry name" value="FRI"/>
    <property type="match status" value="1"/>
</dbReference>
<dbReference type="Gene3D" id="1.10.2000.10">
    <property type="entry name" value="Frizzled cysteine-rich domain"/>
    <property type="match status" value="1"/>
</dbReference>
<keyword evidence="4" id="KW-0964">Secreted</keyword>
<dbReference type="EMBL" id="OX597837">
    <property type="protein sequence ID" value="CAI9740018.1"/>
    <property type="molecule type" value="Genomic_DNA"/>
</dbReference>
<evidence type="ECO:0000256" key="6">
    <source>
        <dbReference type="ARBA" id="ARBA00022729"/>
    </source>
</evidence>
<evidence type="ECO:0000256" key="3">
    <source>
        <dbReference type="ARBA" id="ARBA00022473"/>
    </source>
</evidence>
<feature type="disulfide bond" evidence="9">
    <location>
        <begin position="65"/>
        <end position="111"/>
    </location>
</feature>
<evidence type="ECO:0000313" key="15">
    <source>
        <dbReference type="Proteomes" id="UP001162480"/>
    </source>
</evidence>
<dbReference type="InterPro" id="IPR008993">
    <property type="entry name" value="TIMP-like_OB-fold"/>
</dbReference>
<dbReference type="Proteomes" id="UP001162480">
    <property type="component" value="Chromosome 24"/>
</dbReference>
<evidence type="ECO:0000256" key="5">
    <source>
        <dbReference type="ARBA" id="ARBA00022687"/>
    </source>
</evidence>
<sequence length="370" mass="42606">MTASSQGGGLYTALLIILSTVVVGSVADDDEVYNHDMTLIGENRWDGIGMEKTHCIDTPDSLDMCKDIGYSQMRLPNLLDHSSLPEVIQQFSSWRHLIGRKCSPHTRLFLCSLFTPVCLDRKIFPCRSLCNLVKDSCEDIMRQWGYPWPAMLKCDKFPSQNDLCIDSQHIDAEDNICQPCKEPDTFEGLVDSFCRAGAVFRVTVDSVNAENGYLRVNFMRKKRAYKRGSLVKKQIRKLAGYIPVTNKCDCAKNNASLIAPKKRLLVMGRMEQDKFLLFFVSPYQRKSEGFRAATKMWKKDNPCKSWAIPDVYNRDKTEKKEKNKTDKKRNRNDKKNRKKKKRRRKKKGSKKRNKDRKKSKKGNEVSPPSQ</sequence>
<dbReference type="GO" id="GO:0060070">
    <property type="term" value="P:canonical Wnt signaling pathway"/>
    <property type="evidence" value="ECO:0007669"/>
    <property type="project" value="TreeGrafter"/>
</dbReference>
<evidence type="ECO:0000256" key="8">
    <source>
        <dbReference type="ARBA" id="ARBA00023157"/>
    </source>
</evidence>
<protein>
    <submittedName>
        <fullName evidence="14">Frizzled-related 5</fullName>
    </submittedName>
</protein>
<feature type="compositionally biased region" description="Basic and acidic residues" evidence="10">
    <location>
        <begin position="314"/>
        <end position="324"/>
    </location>
</feature>
<comment type="subcellular location">
    <subcellularLocation>
        <location evidence="1">Secreted</location>
    </subcellularLocation>
</comment>
<feature type="domain" description="FZ" evidence="12">
    <location>
        <begin position="50"/>
        <end position="167"/>
    </location>
</feature>
<feature type="region of interest" description="Disordered" evidence="10">
    <location>
        <begin position="314"/>
        <end position="370"/>
    </location>
</feature>
<evidence type="ECO:0000256" key="7">
    <source>
        <dbReference type="ARBA" id="ARBA00022782"/>
    </source>
</evidence>
<dbReference type="Pfam" id="PF01392">
    <property type="entry name" value="Fz"/>
    <property type="match status" value="1"/>
</dbReference>
<dbReference type="FunFam" id="1.10.2000.10:FF:000001">
    <property type="entry name" value="secreted frizzled-related protein 2"/>
    <property type="match status" value="1"/>
</dbReference>
<dbReference type="GO" id="GO:0030154">
    <property type="term" value="P:cell differentiation"/>
    <property type="evidence" value="ECO:0007669"/>
    <property type="project" value="UniProtKB-KW"/>
</dbReference>
<evidence type="ECO:0000256" key="1">
    <source>
        <dbReference type="ARBA" id="ARBA00004613"/>
    </source>
</evidence>
<dbReference type="PROSITE" id="PS50038">
    <property type="entry name" value="FZ"/>
    <property type="match status" value="1"/>
</dbReference>
<comment type="caution">
    <text evidence="9">Lacks conserved residue(s) required for the propagation of feature annotation.</text>
</comment>
<dbReference type="SUPFAM" id="SSF63501">
    <property type="entry name" value="Frizzled cysteine-rich domain"/>
    <property type="match status" value="1"/>
</dbReference>
<feature type="domain" description="NTR" evidence="13">
    <location>
        <begin position="177"/>
        <end position="303"/>
    </location>
</feature>